<protein>
    <submittedName>
        <fullName evidence="1">Uncharacterized protein</fullName>
    </submittedName>
</protein>
<dbReference type="EMBL" id="FNFO01000002">
    <property type="protein sequence ID" value="SDK35002.1"/>
    <property type="molecule type" value="Genomic_DNA"/>
</dbReference>
<dbReference type="AlphaFoldDB" id="A0A1G9B659"/>
<sequence length="105" mass="11659">MPRITGRRAVTKKEKAQLQKLAAMLPQAPAHPVCAVKDGHQLLKDTPHINVKGGDAIDPKARYKVARGTQPVNHFSRLVQVLASEGEEGVRRYMLRYRNQPNPAA</sequence>
<gene>
    <name evidence="1" type="ORF">SAMN05421823_102525</name>
</gene>
<dbReference type="Proteomes" id="UP000198510">
    <property type="component" value="Unassembled WGS sequence"/>
</dbReference>
<proteinExistence type="predicted"/>
<dbReference type="STRING" id="1075417.SAMN05421823_102525"/>
<evidence type="ECO:0000313" key="2">
    <source>
        <dbReference type="Proteomes" id="UP000198510"/>
    </source>
</evidence>
<name>A0A1G9B659_9BACT</name>
<reference evidence="1 2" key="1">
    <citation type="submission" date="2016-10" db="EMBL/GenBank/DDBJ databases">
        <authorList>
            <person name="de Groot N.N."/>
        </authorList>
    </citation>
    <scope>NUCLEOTIDE SEQUENCE [LARGE SCALE GENOMIC DNA]</scope>
    <source>
        <strain evidence="1 2">DSM 25186</strain>
    </source>
</reference>
<accession>A0A1G9B659</accession>
<dbReference type="RefSeq" id="WP_089680250.1">
    <property type="nucleotide sequence ID" value="NZ_FNFO01000002.1"/>
</dbReference>
<organism evidence="1 2">
    <name type="scientific">Catalinimonas alkaloidigena</name>
    <dbReference type="NCBI Taxonomy" id="1075417"/>
    <lineage>
        <taxon>Bacteria</taxon>
        <taxon>Pseudomonadati</taxon>
        <taxon>Bacteroidota</taxon>
        <taxon>Cytophagia</taxon>
        <taxon>Cytophagales</taxon>
        <taxon>Catalimonadaceae</taxon>
        <taxon>Catalinimonas</taxon>
    </lineage>
</organism>
<evidence type="ECO:0000313" key="1">
    <source>
        <dbReference type="EMBL" id="SDK35002.1"/>
    </source>
</evidence>
<keyword evidence="2" id="KW-1185">Reference proteome</keyword>